<sequence length="363" mass="39009">MKIGIAGAGLLGRLLAQQLARAGHEVHVFDPAADAQARGAAGWTAAGMLSPVAELECADEDVFALGVRSIELWPRILAQLEVPVEFSREGSLLVAHRGDEGAARRVLEVLEDRMGALGSRLRGNDGGGRGNDGGGRGNDAEPIQRLEAGQVRELEPSVRGPAHAWFIPGEGRIHTVQAMHALAAGARDVQWHWGRAIAAVHAGELQAGEGTQRFDHVFDVRGTGARPQLPVRGVRGEIFFLQARGLELKRPVRLLHPRHRVYLVPRAPDLVVVGASEIESEDRSPVSLRSTVELLAAAHSVVPELAEARIVHSETNLRPALPDNLPVLHSQPGLTRINGLFRHGWLIAPALVERAVGAMTNDE</sequence>
<dbReference type="Proteomes" id="UP000622707">
    <property type="component" value="Unassembled WGS sequence"/>
</dbReference>
<dbReference type="SUPFAM" id="SSF54373">
    <property type="entry name" value="FAD-linked reductases, C-terminal domain"/>
    <property type="match status" value="1"/>
</dbReference>
<evidence type="ECO:0000313" key="4">
    <source>
        <dbReference type="EMBL" id="MBL0426562.1"/>
    </source>
</evidence>
<dbReference type="Pfam" id="PF01266">
    <property type="entry name" value="DAO"/>
    <property type="match status" value="1"/>
</dbReference>
<keyword evidence="5" id="KW-1185">Reference proteome</keyword>
<feature type="compositionally biased region" description="Gly residues" evidence="2">
    <location>
        <begin position="124"/>
        <end position="137"/>
    </location>
</feature>
<dbReference type="RefSeq" id="WP_201690762.1">
    <property type="nucleotide sequence ID" value="NZ_JAEQND010000008.1"/>
</dbReference>
<dbReference type="Gene3D" id="3.50.50.60">
    <property type="entry name" value="FAD/NAD(P)-binding domain"/>
    <property type="match status" value="2"/>
</dbReference>
<dbReference type="InterPro" id="IPR036188">
    <property type="entry name" value="FAD/NAD-bd_sf"/>
</dbReference>
<gene>
    <name evidence="4" type="ORF">JI746_15715</name>
</gene>
<reference evidence="4 5" key="1">
    <citation type="journal article" date="2017" name="Int. J. Syst. Evol. Microbiol.">
        <title>Ramlibacter alkalitolerans sp. nov., alkali-tolerant bacterium isolated from soil of ginseng.</title>
        <authorList>
            <person name="Lee D.H."/>
            <person name="Cha C.J."/>
        </authorList>
    </citation>
    <scope>NUCLEOTIDE SEQUENCE [LARGE SCALE GENOMIC DNA]</scope>
    <source>
        <strain evidence="4 5">KACC 19305</strain>
    </source>
</reference>
<accession>A0ABS1JQP7</accession>
<organism evidence="4 5">
    <name type="scientific">Ramlibacter alkalitolerans</name>
    <dbReference type="NCBI Taxonomy" id="2039631"/>
    <lineage>
        <taxon>Bacteria</taxon>
        <taxon>Pseudomonadati</taxon>
        <taxon>Pseudomonadota</taxon>
        <taxon>Betaproteobacteria</taxon>
        <taxon>Burkholderiales</taxon>
        <taxon>Comamonadaceae</taxon>
        <taxon>Ramlibacter</taxon>
    </lineage>
</organism>
<dbReference type="InterPro" id="IPR006076">
    <property type="entry name" value="FAD-dep_OxRdtase"/>
</dbReference>
<dbReference type="PANTHER" id="PTHR13847">
    <property type="entry name" value="SARCOSINE DEHYDROGENASE-RELATED"/>
    <property type="match status" value="1"/>
</dbReference>
<evidence type="ECO:0000256" key="1">
    <source>
        <dbReference type="ARBA" id="ARBA00023002"/>
    </source>
</evidence>
<comment type="caution">
    <text evidence="4">The sequence shown here is derived from an EMBL/GenBank/DDBJ whole genome shotgun (WGS) entry which is preliminary data.</text>
</comment>
<evidence type="ECO:0000313" key="5">
    <source>
        <dbReference type="Proteomes" id="UP000622707"/>
    </source>
</evidence>
<keyword evidence="1" id="KW-0560">Oxidoreductase</keyword>
<evidence type="ECO:0000256" key="2">
    <source>
        <dbReference type="SAM" id="MobiDB-lite"/>
    </source>
</evidence>
<name>A0ABS1JQP7_9BURK</name>
<dbReference type="PANTHER" id="PTHR13847:SF289">
    <property type="entry name" value="GLYCINE OXIDASE"/>
    <property type="match status" value="1"/>
</dbReference>
<dbReference type="SUPFAM" id="SSF51971">
    <property type="entry name" value="Nucleotide-binding domain"/>
    <property type="match status" value="1"/>
</dbReference>
<protein>
    <submittedName>
        <fullName evidence="4">FAD-dependent oxidoreductase</fullName>
    </submittedName>
</protein>
<proteinExistence type="predicted"/>
<dbReference type="EMBL" id="JAEQND010000008">
    <property type="protein sequence ID" value="MBL0426562.1"/>
    <property type="molecule type" value="Genomic_DNA"/>
</dbReference>
<feature type="region of interest" description="Disordered" evidence="2">
    <location>
        <begin position="118"/>
        <end position="141"/>
    </location>
</feature>
<feature type="domain" description="FAD dependent oxidoreductase" evidence="3">
    <location>
        <begin position="3"/>
        <end position="351"/>
    </location>
</feature>
<evidence type="ECO:0000259" key="3">
    <source>
        <dbReference type="Pfam" id="PF01266"/>
    </source>
</evidence>
<dbReference type="Gene3D" id="3.30.9.10">
    <property type="entry name" value="D-Amino Acid Oxidase, subunit A, domain 2"/>
    <property type="match status" value="2"/>
</dbReference>